<dbReference type="AlphaFoldDB" id="A0A1B1RX67"/>
<name>A0A1B1RX67_9BACL</name>
<reference evidence="2" key="1">
    <citation type="submission" date="2016-10" db="EMBL/GenBank/DDBJ databases">
        <authorList>
            <person name="See-Too W.S."/>
        </authorList>
    </citation>
    <scope>NUCLEOTIDE SEQUENCE</scope>
    <source>
        <strain evidence="2">L10.15</strain>
    </source>
</reference>
<evidence type="ECO:0000256" key="1">
    <source>
        <dbReference type="SAM" id="SignalP"/>
    </source>
</evidence>
<feature type="chain" id="PRO_5039559527" description="Peptidylprolyl isomerase" evidence="1">
    <location>
        <begin position="22"/>
        <end position="124"/>
    </location>
</feature>
<sequence>MKKILLLILVSVFLSACNSNDSELSFSEIETVPDNIQALIEPTFTLQLINEGESVAYIVYQTKGTVATDLETQEDTVNVKLDVSNSDNDDIKQHVYKLTLEPNHEIIDVYINGESTSFDNISGL</sequence>
<dbReference type="PROSITE" id="PS51257">
    <property type="entry name" value="PROKAR_LIPOPROTEIN"/>
    <property type="match status" value="1"/>
</dbReference>
<dbReference type="OrthoDB" id="2452916at2"/>
<protein>
    <recommendedName>
        <fullName evidence="4">Peptidylprolyl isomerase</fullName>
    </recommendedName>
</protein>
<evidence type="ECO:0008006" key="4">
    <source>
        <dbReference type="Google" id="ProtNLM"/>
    </source>
</evidence>
<keyword evidence="1" id="KW-0732">Signal</keyword>
<evidence type="ECO:0000313" key="3">
    <source>
        <dbReference type="Proteomes" id="UP000053354"/>
    </source>
</evidence>
<dbReference type="KEGG" id="pll:I858_000350"/>
<keyword evidence="3" id="KW-1185">Reference proteome</keyword>
<dbReference type="RefSeq" id="WP_065524118.1">
    <property type="nucleotide sequence ID" value="NZ_CP016540.2"/>
</dbReference>
<dbReference type="EMBL" id="CP016540">
    <property type="protein sequence ID" value="ANU25526.1"/>
    <property type="molecule type" value="Genomic_DNA"/>
</dbReference>
<dbReference type="Proteomes" id="UP000053354">
    <property type="component" value="Chromosome"/>
</dbReference>
<feature type="signal peptide" evidence="1">
    <location>
        <begin position="1"/>
        <end position="21"/>
    </location>
</feature>
<evidence type="ECO:0000313" key="2">
    <source>
        <dbReference type="EMBL" id="ANU25526.1"/>
    </source>
</evidence>
<gene>
    <name evidence="2" type="ORF">I858_000350</name>
</gene>
<organism evidence="2 3">
    <name type="scientific">Planococcus versutus</name>
    <dbReference type="NCBI Taxonomy" id="1302659"/>
    <lineage>
        <taxon>Bacteria</taxon>
        <taxon>Bacillati</taxon>
        <taxon>Bacillota</taxon>
        <taxon>Bacilli</taxon>
        <taxon>Bacillales</taxon>
        <taxon>Caryophanaceae</taxon>
        <taxon>Planococcus</taxon>
    </lineage>
</organism>
<proteinExistence type="predicted"/>
<accession>A0A1B1RX67</accession>